<gene>
    <name evidence="1" type="ordered locus">Deipe_0238</name>
</gene>
<dbReference type="KEGG" id="dpd:Deipe_0238"/>
<protein>
    <submittedName>
        <fullName evidence="1">Uncharacterized protein</fullName>
    </submittedName>
</protein>
<name>K9ZYK4_DEIPD</name>
<dbReference type="HOGENOM" id="CLU_3198868_0_0_0"/>
<dbReference type="STRING" id="937777.Deipe_0238"/>
<dbReference type="Proteomes" id="UP000010467">
    <property type="component" value="Chromosome"/>
</dbReference>
<evidence type="ECO:0000313" key="1">
    <source>
        <dbReference type="EMBL" id="AFZ65840.1"/>
    </source>
</evidence>
<dbReference type="AlphaFoldDB" id="K9ZYK4"/>
<reference evidence="2" key="1">
    <citation type="submission" date="2012-03" db="EMBL/GenBank/DDBJ databases">
        <title>Complete sequence of chromosome of Deinococcus peraridilitoris DSM 19664.</title>
        <authorList>
            <person name="Lucas S."/>
            <person name="Copeland A."/>
            <person name="Lapidus A."/>
            <person name="Glavina del Rio T."/>
            <person name="Dalin E."/>
            <person name="Tice H."/>
            <person name="Bruce D."/>
            <person name="Goodwin L."/>
            <person name="Pitluck S."/>
            <person name="Peters L."/>
            <person name="Mikhailova N."/>
            <person name="Lu M."/>
            <person name="Kyrpides N."/>
            <person name="Mavromatis K."/>
            <person name="Ivanova N."/>
            <person name="Brettin T."/>
            <person name="Detter J.C."/>
            <person name="Han C."/>
            <person name="Larimer F."/>
            <person name="Land M."/>
            <person name="Hauser L."/>
            <person name="Markowitz V."/>
            <person name="Cheng J.-F."/>
            <person name="Hugenholtz P."/>
            <person name="Woyke T."/>
            <person name="Wu D."/>
            <person name="Pukall R."/>
            <person name="Steenblock K."/>
            <person name="Brambilla E."/>
            <person name="Klenk H.-P."/>
            <person name="Eisen J.A."/>
        </authorList>
    </citation>
    <scope>NUCLEOTIDE SEQUENCE [LARGE SCALE GENOMIC DNA]</scope>
    <source>
        <strain evidence="2">DSM 19664 / LMG 22246 / CIP 109416 / KR-200</strain>
    </source>
</reference>
<accession>K9ZYK4</accession>
<sequence length="45" mass="4875">MSLVFDPFPSHQAGVACVVSGIAPPENPYRFLPALSYRVPNQETA</sequence>
<proteinExistence type="predicted"/>
<dbReference type="EMBL" id="CP003382">
    <property type="protein sequence ID" value="AFZ65840.1"/>
    <property type="molecule type" value="Genomic_DNA"/>
</dbReference>
<keyword evidence="2" id="KW-1185">Reference proteome</keyword>
<evidence type="ECO:0000313" key="2">
    <source>
        <dbReference type="Proteomes" id="UP000010467"/>
    </source>
</evidence>
<organism evidence="1 2">
    <name type="scientific">Deinococcus peraridilitoris (strain DSM 19664 / LMG 22246 / CIP 109416 / KR-200)</name>
    <dbReference type="NCBI Taxonomy" id="937777"/>
    <lineage>
        <taxon>Bacteria</taxon>
        <taxon>Thermotogati</taxon>
        <taxon>Deinococcota</taxon>
        <taxon>Deinococci</taxon>
        <taxon>Deinococcales</taxon>
        <taxon>Deinococcaceae</taxon>
        <taxon>Deinococcus</taxon>
    </lineage>
</organism>